<dbReference type="EC" id="2.7.13.3" evidence="2"/>
<comment type="catalytic activity">
    <reaction evidence="1">
        <text>ATP + protein L-histidine = ADP + protein N-phospho-L-histidine.</text>
        <dbReference type="EC" id="2.7.13.3"/>
    </reaction>
</comment>
<dbReference type="PANTHER" id="PTHR43547:SF2">
    <property type="entry name" value="HYBRID SIGNAL TRANSDUCTION HISTIDINE KINASE C"/>
    <property type="match status" value="1"/>
</dbReference>
<dbReference type="Gene3D" id="3.40.50.2300">
    <property type="match status" value="1"/>
</dbReference>
<feature type="domain" description="Response regulatory" evidence="6">
    <location>
        <begin position="13"/>
        <end position="130"/>
    </location>
</feature>
<evidence type="ECO:0000259" key="6">
    <source>
        <dbReference type="PROSITE" id="PS50110"/>
    </source>
</evidence>
<dbReference type="Proteomes" id="UP000185151">
    <property type="component" value="Unassembled WGS sequence"/>
</dbReference>
<dbReference type="SUPFAM" id="SSF47384">
    <property type="entry name" value="Homodimeric domain of signal transducing histidine kinase"/>
    <property type="match status" value="1"/>
</dbReference>
<evidence type="ECO:0000313" key="8">
    <source>
        <dbReference type="Proteomes" id="UP000185151"/>
    </source>
</evidence>
<dbReference type="InterPro" id="IPR001789">
    <property type="entry name" value="Sig_transdc_resp-reg_receiver"/>
</dbReference>
<proteinExistence type="predicted"/>
<dbReference type="PRINTS" id="PR00344">
    <property type="entry name" value="BCTRLSENSOR"/>
</dbReference>
<dbReference type="RefSeq" id="WP_074296207.1">
    <property type="nucleotide sequence ID" value="NZ_FSRU01000001.1"/>
</dbReference>
<dbReference type="PROSITE" id="PS50110">
    <property type="entry name" value="RESPONSE_REGULATORY"/>
    <property type="match status" value="1"/>
</dbReference>
<evidence type="ECO:0000256" key="1">
    <source>
        <dbReference type="ARBA" id="ARBA00000085"/>
    </source>
</evidence>
<dbReference type="Pfam" id="PF00072">
    <property type="entry name" value="Response_reg"/>
    <property type="match status" value="1"/>
</dbReference>
<name>A0A1N6J6I3_9BURK</name>
<dbReference type="PANTHER" id="PTHR43547">
    <property type="entry name" value="TWO-COMPONENT HISTIDINE KINASE"/>
    <property type="match status" value="1"/>
</dbReference>
<keyword evidence="7" id="KW-0418">Kinase</keyword>
<dbReference type="SUPFAM" id="SSF52172">
    <property type="entry name" value="CheY-like"/>
    <property type="match status" value="1"/>
</dbReference>
<feature type="domain" description="Histidine kinase" evidence="5">
    <location>
        <begin position="145"/>
        <end position="356"/>
    </location>
</feature>
<protein>
    <recommendedName>
        <fullName evidence="2">histidine kinase</fullName>
        <ecNumber evidence="2">2.7.13.3</ecNumber>
    </recommendedName>
</protein>
<evidence type="ECO:0000313" key="7">
    <source>
        <dbReference type="EMBL" id="SIO39769.1"/>
    </source>
</evidence>
<dbReference type="CDD" id="cd00075">
    <property type="entry name" value="HATPase"/>
    <property type="match status" value="1"/>
</dbReference>
<dbReference type="InterPro" id="IPR004358">
    <property type="entry name" value="Sig_transdc_His_kin-like_C"/>
</dbReference>
<dbReference type="SMART" id="SM00387">
    <property type="entry name" value="HATPase_c"/>
    <property type="match status" value="1"/>
</dbReference>
<accession>A0A1N6J6I3</accession>
<dbReference type="PROSITE" id="PS50109">
    <property type="entry name" value="HIS_KIN"/>
    <property type="match status" value="1"/>
</dbReference>
<sequence>MNTLPTSIAPAATVLLVDDQPIVGEVIRRALESESGIQLHVCMDGREALSTASRVKPTVILQDLIMPGVDGLDIVRSYRANPVTANVPVVVLSSKEQPIVKSEAFLAGANDYLVKLPDAIELIARIRYHSASYISLRQRDDAIDFLSHDMRSPQTSILSLLERVRLEQGTLTPLLERIATHATHALELADGFLHLARAQSEWRQFETIDLNEIVVVAVDQLWEKALAKGCRIAIDAPATSLTLFADPLLLTRLVTNLLDNALKYGPDASTVRCILADTQEGVLIGVEDEGTGIPARESDRVAERFVRLPSGVINEGSGFGLGLAFVNFTATKHRGRVIMNRTERGFMIGALFPKAESPARATVGR</sequence>
<dbReference type="InterPro" id="IPR036890">
    <property type="entry name" value="HATPase_C_sf"/>
</dbReference>
<dbReference type="InterPro" id="IPR003661">
    <property type="entry name" value="HisK_dim/P_dom"/>
</dbReference>
<dbReference type="SMART" id="SM00448">
    <property type="entry name" value="REC"/>
    <property type="match status" value="1"/>
</dbReference>
<evidence type="ECO:0000256" key="3">
    <source>
        <dbReference type="ARBA" id="ARBA00022553"/>
    </source>
</evidence>
<evidence type="ECO:0000256" key="4">
    <source>
        <dbReference type="PROSITE-ProRule" id="PRU00169"/>
    </source>
</evidence>
<gene>
    <name evidence="7" type="ORF">SAMN05444165_2826</name>
</gene>
<dbReference type="InterPro" id="IPR005467">
    <property type="entry name" value="His_kinase_dom"/>
</dbReference>
<dbReference type="InterPro" id="IPR036097">
    <property type="entry name" value="HisK_dim/P_sf"/>
</dbReference>
<dbReference type="Gene3D" id="3.30.565.10">
    <property type="entry name" value="Histidine kinase-like ATPase, C-terminal domain"/>
    <property type="match status" value="1"/>
</dbReference>
<evidence type="ECO:0000259" key="5">
    <source>
        <dbReference type="PROSITE" id="PS50109"/>
    </source>
</evidence>
<keyword evidence="7" id="KW-0808">Transferase</keyword>
<dbReference type="CDD" id="cd00082">
    <property type="entry name" value="HisKA"/>
    <property type="match status" value="1"/>
</dbReference>
<reference evidence="7 8" key="1">
    <citation type="submission" date="2016-11" db="EMBL/GenBank/DDBJ databases">
        <authorList>
            <person name="Jaros S."/>
            <person name="Januszkiewicz K."/>
            <person name="Wedrychowicz H."/>
        </authorList>
    </citation>
    <scope>NUCLEOTIDE SEQUENCE [LARGE SCALE GENOMIC DNA]</scope>
    <source>
        <strain evidence="7 8">GAS95</strain>
    </source>
</reference>
<evidence type="ECO:0000256" key="2">
    <source>
        <dbReference type="ARBA" id="ARBA00012438"/>
    </source>
</evidence>
<dbReference type="GO" id="GO:0000155">
    <property type="term" value="F:phosphorelay sensor kinase activity"/>
    <property type="evidence" value="ECO:0007669"/>
    <property type="project" value="InterPro"/>
</dbReference>
<dbReference type="OrthoDB" id="9813903at2"/>
<dbReference type="InterPro" id="IPR003594">
    <property type="entry name" value="HATPase_dom"/>
</dbReference>
<dbReference type="SUPFAM" id="SSF55874">
    <property type="entry name" value="ATPase domain of HSP90 chaperone/DNA topoisomerase II/histidine kinase"/>
    <property type="match status" value="1"/>
</dbReference>
<organism evidence="7 8">
    <name type="scientific">Paraburkholderia phenazinium</name>
    <dbReference type="NCBI Taxonomy" id="60549"/>
    <lineage>
        <taxon>Bacteria</taxon>
        <taxon>Pseudomonadati</taxon>
        <taxon>Pseudomonadota</taxon>
        <taxon>Betaproteobacteria</taxon>
        <taxon>Burkholderiales</taxon>
        <taxon>Burkholderiaceae</taxon>
        <taxon>Paraburkholderia</taxon>
    </lineage>
</organism>
<dbReference type="InterPro" id="IPR011006">
    <property type="entry name" value="CheY-like_superfamily"/>
</dbReference>
<dbReference type="Pfam" id="PF02518">
    <property type="entry name" value="HATPase_c"/>
    <property type="match status" value="1"/>
</dbReference>
<dbReference type="AlphaFoldDB" id="A0A1N6J6I3"/>
<dbReference type="EMBL" id="FSRU01000001">
    <property type="protein sequence ID" value="SIO39769.1"/>
    <property type="molecule type" value="Genomic_DNA"/>
</dbReference>
<feature type="modified residue" description="4-aspartylphosphate" evidence="4">
    <location>
        <position position="63"/>
    </location>
</feature>
<keyword evidence="3 4" id="KW-0597">Phosphoprotein</keyword>
<keyword evidence="8" id="KW-1185">Reference proteome</keyword>